<dbReference type="HOGENOM" id="CLU_776716_0_0_1"/>
<protein>
    <submittedName>
        <fullName evidence="1">Uncharacterized protein</fullName>
    </submittedName>
</protein>
<evidence type="ECO:0000313" key="1">
    <source>
        <dbReference type="EMBL" id="EKC37909.1"/>
    </source>
</evidence>
<name>K1R305_MAGGI</name>
<dbReference type="InParanoid" id="K1R305"/>
<organism evidence="1">
    <name type="scientific">Magallana gigas</name>
    <name type="common">Pacific oyster</name>
    <name type="synonym">Crassostrea gigas</name>
    <dbReference type="NCBI Taxonomy" id="29159"/>
    <lineage>
        <taxon>Eukaryota</taxon>
        <taxon>Metazoa</taxon>
        <taxon>Spiralia</taxon>
        <taxon>Lophotrochozoa</taxon>
        <taxon>Mollusca</taxon>
        <taxon>Bivalvia</taxon>
        <taxon>Autobranchia</taxon>
        <taxon>Pteriomorphia</taxon>
        <taxon>Ostreida</taxon>
        <taxon>Ostreoidea</taxon>
        <taxon>Ostreidae</taxon>
        <taxon>Magallana</taxon>
    </lineage>
</organism>
<sequence>MSPFTFPTTIDYRDIFAEMFGRKPVPSIYGTQEAALEKLMIPDTTKPIVATTPQPAVQRTAFVGMSLENSRHHRPGQNISPTVLTHGSNNVEIGIPKGPQFTKTVVESPQFIVSSNLNGGHKLAPPSFHSTTPRSIRVLGRDIVVKTTAQSFTANHISETTQVINQPVNHITDFVQDTKAGSLSQQSVIREQQNTNSNFNNDISQNAGSQGQHFDVVDIPYDPRSDRAATLLSGNNLPQQYGEEPKVASTNLPTIQQEQQNSAFAEPENIIDLNAFSTGSLSANPNGGGVPSPSNAQSGVVDVSTQLDSLLSALGSDIMIHEQKSNDGHVQYKIHGGHKDLPAFVLRTGYKWAETFG</sequence>
<reference evidence="1" key="1">
    <citation type="journal article" date="2012" name="Nature">
        <title>The oyster genome reveals stress adaptation and complexity of shell formation.</title>
        <authorList>
            <person name="Zhang G."/>
            <person name="Fang X."/>
            <person name="Guo X."/>
            <person name="Li L."/>
            <person name="Luo R."/>
            <person name="Xu F."/>
            <person name="Yang P."/>
            <person name="Zhang L."/>
            <person name="Wang X."/>
            <person name="Qi H."/>
            <person name="Xiong Z."/>
            <person name="Que H."/>
            <person name="Xie Y."/>
            <person name="Holland P.W."/>
            <person name="Paps J."/>
            <person name="Zhu Y."/>
            <person name="Wu F."/>
            <person name="Chen Y."/>
            <person name="Wang J."/>
            <person name="Peng C."/>
            <person name="Meng J."/>
            <person name="Yang L."/>
            <person name="Liu J."/>
            <person name="Wen B."/>
            <person name="Zhang N."/>
            <person name="Huang Z."/>
            <person name="Zhu Q."/>
            <person name="Feng Y."/>
            <person name="Mount A."/>
            <person name="Hedgecock D."/>
            <person name="Xu Z."/>
            <person name="Liu Y."/>
            <person name="Domazet-Loso T."/>
            <person name="Du Y."/>
            <person name="Sun X."/>
            <person name="Zhang S."/>
            <person name="Liu B."/>
            <person name="Cheng P."/>
            <person name="Jiang X."/>
            <person name="Li J."/>
            <person name="Fan D."/>
            <person name="Wang W."/>
            <person name="Fu W."/>
            <person name="Wang T."/>
            <person name="Wang B."/>
            <person name="Zhang J."/>
            <person name="Peng Z."/>
            <person name="Li Y."/>
            <person name="Li N."/>
            <person name="Wang J."/>
            <person name="Chen M."/>
            <person name="He Y."/>
            <person name="Tan F."/>
            <person name="Song X."/>
            <person name="Zheng Q."/>
            <person name="Huang R."/>
            <person name="Yang H."/>
            <person name="Du X."/>
            <person name="Chen L."/>
            <person name="Yang M."/>
            <person name="Gaffney P.M."/>
            <person name="Wang S."/>
            <person name="Luo L."/>
            <person name="She Z."/>
            <person name="Ming Y."/>
            <person name="Huang W."/>
            <person name="Zhang S."/>
            <person name="Huang B."/>
            <person name="Zhang Y."/>
            <person name="Qu T."/>
            <person name="Ni P."/>
            <person name="Miao G."/>
            <person name="Wang J."/>
            <person name="Wang Q."/>
            <person name="Steinberg C.E."/>
            <person name="Wang H."/>
            <person name="Li N."/>
            <person name="Qian L."/>
            <person name="Zhang G."/>
            <person name="Li Y."/>
            <person name="Yang H."/>
            <person name="Liu X."/>
            <person name="Wang J."/>
            <person name="Yin Y."/>
            <person name="Wang J."/>
        </authorList>
    </citation>
    <scope>NUCLEOTIDE SEQUENCE [LARGE SCALE GENOMIC DNA]</scope>
    <source>
        <strain evidence="1">05x7-T-G4-1.051#20</strain>
    </source>
</reference>
<dbReference type="EMBL" id="JH817528">
    <property type="protein sequence ID" value="EKC37909.1"/>
    <property type="molecule type" value="Genomic_DNA"/>
</dbReference>
<dbReference type="AlphaFoldDB" id="K1R305"/>
<gene>
    <name evidence="1" type="ORF">CGI_10018721</name>
</gene>
<accession>K1R305</accession>
<proteinExistence type="predicted"/>